<dbReference type="EMBL" id="VEVO01000021">
    <property type="protein sequence ID" value="KAF0024241.1"/>
    <property type="molecule type" value="Genomic_DNA"/>
</dbReference>
<comment type="caution">
    <text evidence="2">The sequence shown here is derived from an EMBL/GenBank/DDBJ whole genome shotgun (WGS) entry which is preliminary data.</text>
</comment>
<protein>
    <submittedName>
        <fullName evidence="2">Uncharacterized protein</fullName>
    </submittedName>
</protein>
<reference evidence="2 3" key="1">
    <citation type="submission" date="2019-06" db="EMBL/GenBank/DDBJ databases">
        <title>Draft genomes of female and male turbot (Scophthalmus maximus).</title>
        <authorList>
            <person name="Xu H."/>
            <person name="Xu X.-W."/>
            <person name="Shao C."/>
            <person name="Chen S."/>
        </authorList>
    </citation>
    <scope>NUCLEOTIDE SEQUENCE [LARGE SCALE GENOMIC DNA]</scope>
    <source>
        <strain evidence="2">Ysfricsl-2016a</strain>
        <tissue evidence="2">Blood</tissue>
    </source>
</reference>
<accession>A0A6A4RZ32</accession>
<name>A0A6A4RZ32_SCOMX</name>
<proteinExistence type="predicted"/>
<evidence type="ECO:0000313" key="2">
    <source>
        <dbReference type="EMBL" id="KAF0024241.1"/>
    </source>
</evidence>
<feature type="region of interest" description="Disordered" evidence="1">
    <location>
        <begin position="133"/>
        <end position="152"/>
    </location>
</feature>
<evidence type="ECO:0000256" key="1">
    <source>
        <dbReference type="SAM" id="MobiDB-lite"/>
    </source>
</evidence>
<gene>
    <name evidence="2" type="ORF">F2P81_023043</name>
</gene>
<feature type="compositionally biased region" description="Basic and acidic residues" evidence="1">
    <location>
        <begin position="24"/>
        <end position="38"/>
    </location>
</feature>
<sequence length="170" mass="19251">MATAVVCYQGLGFQLTLHISSNLDEERRGKTETRRDGGGGRGNEISGRFVSAKRVRIYEEFKAVVCFHSPRRLSLGGNQSNRDCTPQVEPEDEHRWQAIKRGYGGIINNCVGNNGRRHRTENQLKTQTLLGGEKCDSKKRRSEEQKTANTRLDGELIRSDSVPLYYYETS</sequence>
<dbReference type="AlphaFoldDB" id="A0A6A4RZ32"/>
<evidence type="ECO:0000313" key="3">
    <source>
        <dbReference type="Proteomes" id="UP000438429"/>
    </source>
</evidence>
<dbReference type="Proteomes" id="UP000438429">
    <property type="component" value="Unassembled WGS sequence"/>
</dbReference>
<feature type="region of interest" description="Disordered" evidence="1">
    <location>
        <begin position="24"/>
        <end position="45"/>
    </location>
</feature>
<organism evidence="2 3">
    <name type="scientific">Scophthalmus maximus</name>
    <name type="common">Turbot</name>
    <name type="synonym">Psetta maxima</name>
    <dbReference type="NCBI Taxonomy" id="52904"/>
    <lineage>
        <taxon>Eukaryota</taxon>
        <taxon>Metazoa</taxon>
        <taxon>Chordata</taxon>
        <taxon>Craniata</taxon>
        <taxon>Vertebrata</taxon>
        <taxon>Euteleostomi</taxon>
        <taxon>Actinopterygii</taxon>
        <taxon>Neopterygii</taxon>
        <taxon>Teleostei</taxon>
        <taxon>Neoteleostei</taxon>
        <taxon>Acanthomorphata</taxon>
        <taxon>Carangaria</taxon>
        <taxon>Pleuronectiformes</taxon>
        <taxon>Pleuronectoidei</taxon>
        <taxon>Scophthalmidae</taxon>
        <taxon>Scophthalmus</taxon>
    </lineage>
</organism>